<comment type="caution">
    <text evidence="6">The sequence shown here is derived from an EMBL/GenBank/DDBJ whole genome shotgun (WGS) entry which is preliminary data.</text>
</comment>
<organism evidence="6 7">
    <name type="scientific">Paractinoplanes ferrugineus</name>
    <dbReference type="NCBI Taxonomy" id="113564"/>
    <lineage>
        <taxon>Bacteria</taxon>
        <taxon>Bacillati</taxon>
        <taxon>Actinomycetota</taxon>
        <taxon>Actinomycetes</taxon>
        <taxon>Micromonosporales</taxon>
        <taxon>Micromonosporaceae</taxon>
        <taxon>Paractinoplanes</taxon>
    </lineage>
</organism>
<dbReference type="SUPFAM" id="SSF53335">
    <property type="entry name" value="S-adenosyl-L-methionine-dependent methyltransferases"/>
    <property type="match status" value="1"/>
</dbReference>
<evidence type="ECO:0000313" key="6">
    <source>
        <dbReference type="EMBL" id="GIE13268.1"/>
    </source>
</evidence>
<dbReference type="Pfam" id="PF02353">
    <property type="entry name" value="CMAS"/>
    <property type="match status" value="2"/>
</dbReference>
<accession>A0A919J3H4</accession>
<evidence type="ECO:0000313" key="7">
    <source>
        <dbReference type="Proteomes" id="UP000598174"/>
    </source>
</evidence>
<evidence type="ECO:0000256" key="2">
    <source>
        <dbReference type="ARBA" id="ARBA00022603"/>
    </source>
</evidence>
<proteinExistence type="inferred from homology"/>
<dbReference type="GO" id="GO:0008168">
    <property type="term" value="F:methyltransferase activity"/>
    <property type="evidence" value="ECO:0007669"/>
    <property type="project" value="UniProtKB-KW"/>
</dbReference>
<keyword evidence="2" id="KW-0489">Methyltransferase</keyword>
<keyword evidence="7" id="KW-1185">Reference proteome</keyword>
<keyword evidence="3" id="KW-0808">Transferase</keyword>
<evidence type="ECO:0000256" key="1">
    <source>
        <dbReference type="ARBA" id="ARBA00010815"/>
    </source>
</evidence>
<keyword evidence="4" id="KW-0949">S-adenosyl-L-methionine</keyword>
<dbReference type="AlphaFoldDB" id="A0A919J3H4"/>
<dbReference type="EMBL" id="BOMM01000047">
    <property type="protein sequence ID" value="GIE13268.1"/>
    <property type="molecule type" value="Genomic_DNA"/>
</dbReference>
<dbReference type="Gene3D" id="3.40.50.150">
    <property type="entry name" value="Vaccinia Virus protein VP39"/>
    <property type="match status" value="1"/>
</dbReference>
<dbReference type="InterPro" id="IPR050723">
    <property type="entry name" value="CFA/CMAS"/>
</dbReference>
<sequence length="265" mass="29183">MPTSAYAGPGRGHGTAVVSAVDRSGTAYARLYLDPDLNHSSGYFTTADMSLAQAQRTKIDTVLTHCRVERGHRLLDVGSGWGAAAITAARDLGADVVGITLDPDQDEYARERLARLPGAARVDFRVQNWESFAEPVDRIICVNAFENFTAKREFFPHCRTLLQPGGVMVVLAVTADRPMFRVLAKDAMIRSAADAGFDVQVSASLAPHYVRTLEHFVVNLTANRDEAVRLRPASDVDRHLRYYSQCADYLRTGVNDMFEFTLVAC</sequence>
<evidence type="ECO:0000256" key="5">
    <source>
        <dbReference type="ARBA" id="ARBA00023098"/>
    </source>
</evidence>
<dbReference type="PANTHER" id="PTHR43667:SF1">
    <property type="entry name" value="CYCLOPROPANE-FATTY-ACYL-PHOSPHOLIPID SYNTHASE"/>
    <property type="match status" value="1"/>
</dbReference>
<dbReference type="GO" id="GO:0006629">
    <property type="term" value="P:lipid metabolic process"/>
    <property type="evidence" value="ECO:0007669"/>
    <property type="project" value="UniProtKB-KW"/>
</dbReference>
<dbReference type="Proteomes" id="UP000598174">
    <property type="component" value="Unassembled WGS sequence"/>
</dbReference>
<evidence type="ECO:0000256" key="4">
    <source>
        <dbReference type="ARBA" id="ARBA00022691"/>
    </source>
</evidence>
<protein>
    <submittedName>
        <fullName evidence="6">Cyclopropane-fatty-acyl-phospholipid synthase</fullName>
    </submittedName>
</protein>
<dbReference type="PANTHER" id="PTHR43667">
    <property type="entry name" value="CYCLOPROPANE-FATTY-ACYL-PHOSPHOLIPID SYNTHASE"/>
    <property type="match status" value="1"/>
</dbReference>
<comment type="similarity">
    <text evidence="1">Belongs to the CFA/CMAS family.</text>
</comment>
<gene>
    <name evidence="6" type="ORF">Afe05nite_51080</name>
</gene>
<name>A0A919J3H4_9ACTN</name>
<keyword evidence="5" id="KW-0443">Lipid metabolism</keyword>
<dbReference type="InterPro" id="IPR029063">
    <property type="entry name" value="SAM-dependent_MTases_sf"/>
</dbReference>
<dbReference type="GO" id="GO:0032259">
    <property type="term" value="P:methylation"/>
    <property type="evidence" value="ECO:0007669"/>
    <property type="project" value="UniProtKB-KW"/>
</dbReference>
<reference evidence="6" key="1">
    <citation type="submission" date="2021-01" db="EMBL/GenBank/DDBJ databases">
        <title>Whole genome shotgun sequence of Actinoplanes ferrugineus NBRC 15555.</title>
        <authorList>
            <person name="Komaki H."/>
            <person name="Tamura T."/>
        </authorList>
    </citation>
    <scope>NUCLEOTIDE SEQUENCE</scope>
    <source>
        <strain evidence="6">NBRC 15555</strain>
    </source>
</reference>
<evidence type="ECO:0000256" key="3">
    <source>
        <dbReference type="ARBA" id="ARBA00022679"/>
    </source>
</evidence>
<dbReference type="CDD" id="cd02440">
    <property type="entry name" value="AdoMet_MTases"/>
    <property type="match status" value="1"/>
</dbReference>